<name>A0A414AFY1_9FIRM</name>
<evidence type="ECO:0000313" key="1">
    <source>
        <dbReference type="EMBL" id="RHC46684.1"/>
    </source>
</evidence>
<proteinExistence type="predicted"/>
<reference evidence="1 2" key="1">
    <citation type="submission" date="2018-08" db="EMBL/GenBank/DDBJ databases">
        <title>A genome reference for cultivated species of the human gut microbiota.</title>
        <authorList>
            <person name="Zou Y."/>
            <person name="Xue W."/>
            <person name="Luo G."/>
        </authorList>
    </citation>
    <scope>NUCLEOTIDE SEQUENCE [LARGE SCALE GENOMIC DNA]</scope>
    <source>
        <strain evidence="1 2">AM35-14</strain>
    </source>
</reference>
<accession>A0A414AFY1</accession>
<comment type="caution">
    <text evidence="1">The sequence shown here is derived from an EMBL/GenBank/DDBJ whole genome shotgun (WGS) entry which is preliminary data.</text>
</comment>
<protein>
    <submittedName>
        <fullName evidence="1">Uncharacterized protein</fullName>
    </submittedName>
</protein>
<dbReference type="Proteomes" id="UP000283975">
    <property type="component" value="Unassembled WGS sequence"/>
</dbReference>
<organism evidence="1 2">
    <name type="scientific">Enterocloster bolteae</name>
    <dbReference type="NCBI Taxonomy" id="208479"/>
    <lineage>
        <taxon>Bacteria</taxon>
        <taxon>Bacillati</taxon>
        <taxon>Bacillota</taxon>
        <taxon>Clostridia</taxon>
        <taxon>Lachnospirales</taxon>
        <taxon>Lachnospiraceae</taxon>
        <taxon>Enterocloster</taxon>
    </lineage>
</organism>
<sequence>MNLNGHFSTIAETEKSIVVGLIGNVTTENIEYRDILKIAEFYGIPTAPDLFSFHFITPDGAKKRGCKLPVAIYTGFLELFK</sequence>
<dbReference type="AlphaFoldDB" id="A0A414AFY1"/>
<evidence type="ECO:0000313" key="2">
    <source>
        <dbReference type="Proteomes" id="UP000283975"/>
    </source>
</evidence>
<gene>
    <name evidence="1" type="ORF">DW839_30865</name>
</gene>
<dbReference type="RefSeq" id="WP_119205992.1">
    <property type="nucleotide sequence ID" value="NZ_JANGCF010000007.1"/>
</dbReference>
<dbReference type="EMBL" id="QSHZ01000060">
    <property type="protein sequence ID" value="RHC46684.1"/>
    <property type="molecule type" value="Genomic_DNA"/>
</dbReference>